<dbReference type="EMBL" id="DRYU01000002">
    <property type="protein sequence ID" value="HHP92016.1"/>
    <property type="molecule type" value="Genomic_DNA"/>
</dbReference>
<organism evidence="1">
    <name type="scientific">Ignisphaera aggregans</name>
    <dbReference type="NCBI Taxonomy" id="334771"/>
    <lineage>
        <taxon>Archaea</taxon>
        <taxon>Thermoproteota</taxon>
        <taxon>Thermoprotei</taxon>
        <taxon>Desulfurococcales</taxon>
        <taxon>Desulfurococcaceae</taxon>
        <taxon>Ignisphaera</taxon>
    </lineage>
</organism>
<evidence type="ECO:0000313" key="1">
    <source>
        <dbReference type="EMBL" id="HHP92016.1"/>
    </source>
</evidence>
<reference evidence="1" key="1">
    <citation type="journal article" date="2020" name="mSystems">
        <title>Genome- and Community-Level Interaction Insights into Carbon Utilization and Element Cycling Functions of Hydrothermarchaeota in Hydrothermal Sediment.</title>
        <authorList>
            <person name="Zhou Z."/>
            <person name="Liu Y."/>
            <person name="Xu W."/>
            <person name="Pan J."/>
            <person name="Luo Z.H."/>
            <person name="Li M."/>
        </authorList>
    </citation>
    <scope>NUCLEOTIDE SEQUENCE [LARGE SCALE GENOMIC DNA]</scope>
    <source>
        <strain evidence="1">SpSt-1109</strain>
    </source>
</reference>
<protein>
    <submittedName>
        <fullName evidence="1">Uncharacterized protein</fullName>
    </submittedName>
</protein>
<name>A0A7J3YTJ9_9CREN</name>
<sequence length="62" mass="7223">MVLKDDGKPILIIETKKKYEKRGYRSETLFIPTSEHVVGQVTAYAALLKKYKRIHVPFHSYS</sequence>
<proteinExistence type="predicted"/>
<gene>
    <name evidence="1" type="ORF">ENM70_00035</name>
</gene>
<comment type="caution">
    <text evidence="1">The sequence shown here is derived from an EMBL/GenBank/DDBJ whole genome shotgun (WGS) entry which is preliminary data.</text>
</comment>
<dbReference type="AlphaFoldDB" id="A0A7J3YTJ9"/>
<accession>A0A7J3YTJ9</accession>